<proteinExistence type="predicted"/>
<name>A0A409XVX7_PSICY</name>
<dbReference type="Proteomes" id="UP000283269">
    <property type="component" value="Unassembled WGS sequence"/>
</dbReference>
<reference evidence="1 2" key="1">
    <citation type="journal article" date="2018" name="Evol. Lett.">
        <title>Horizontal gene cluster transfer increased hallucinogenic mushroom diversity.</title>
        <authorList>
            <person name="Reynolds H.T."/>
            <person name="Vijayakumar V."/>
            <person name="Gluck-Thaler E."/>
            <person name="Korotkin H.B."/>
            <person name="Matheny P.B."/>
            <person name="Slot J.C."/>
        </authorList>
    </citation>
    <scope>NUCLEOTIDE SEQUENCE [LARGE SCALE GENOMIC DNA]</scope>
    <source>
        <strain evidence="1 2">2631</strain>
    </source>
</reference>
<dbReference type="EMBL" id="NHYD01000195">
    <property type="protein sequence ID" value="PPQ94905.1"/>
    <property type="molecule type" value="Genomic_DNA"/>
</dbReference>
<evidence type="ECO:0000313" key="2">
    <source>
        <dbReference type="Proteomes" id="UP000283269"/>
    </source>
</evidence>
<organism evidence="1 2">
    <name type="scientific">Psilocybe cyanescens</name>
    <dbReference type="NCBI Taxonomy" id="93625"/>
    <lineage>
        <taxon>Eukaryota</taxon>
        <taxon>Fungi</taxon>
        <taxon>Dikarya</taxon>
        <taxon>Basidiomycota</taxon>
        <taxon>Agaricomycotina</taxon>
        <taxon>Agaricomycetes</taxon>
        <taxon>Agaricomycetidae</taxon>
        <taxon>Agaricales</taxon>
        <taxon>Agaricineae</taxon>
        <taxon>Strophariaceae</taxon>
        <taxon>Psilocybe</taxon>
    </lineage>
</organism>
<dbReference type="STRING" id="93625.A0A409XVX7"/>
<gene>
    <name evidence="1" type="ORF">CVT25_004426</name>
</gene>
<dbReference type="InParanoid" id="A0A409XVX7"/>
<dbReference type="OrthoDB" id="3220614at2759"/>
<sequence>MCVQYQFAILESIDWRQDDHLFKMDKFFYTILETINIAKEEDPEWYHNLIEWWNLQVFGTKIEAVNDGDNQEGPSTVNTIHTQLAAIRKCPIFLPATIPAFMSTICHTPLFNFLPLQHKCHALFNAHPLFLDHRAPAITVIKNLPSQGNTTTPVFRLASSAAAWSRSPLPRQMSIAGILSCPLFSSPPPVAPLPNAISPLLPVPFKISRVATKATCSNKPLL</sequence>
<protein>
    <submittedName>
        <fullName evidence="1">Uncharacterized protein</fullName>
    </submittedName>
</protein>
<dbReference type="InterPro" id="IPR046521">
    <property type="entry name" value="DUF6698"/>
</dbReference>
<dbReference type="Pfam" id="PF20414">
    <property type="entry name" value="DUF6698"/>
    <property type="match status" value="1"/>
</dbReference>
<comment type="caution">
    <text evidence="1">The sequence shown here is derived from an EMBL/GenBank/DDBJ whole genome shotgun (WGS) entry which is preliminary data.</text>
</comment>
<keyword evidence="2" id="KW-1185">Reference proteome</keyword>
<dbReference type="AlphaFoldDB" id="A0A409XVX7"/>
<accession>A0A409XVX7</accession>
<evidence type="ECO:0000313" key="1">
    <source>
        <dbReference type="EMBL" id="PPQ94905.1"/>
    </source>
</evidence>